<accession>A0A6A3HHV1</accession>
<proteinExistence type="predicted"/>
<reference evidence="2 3" key="1">
    <citation type="submission" date="2018-09" db="EMBL/GenBank/DDBJ databases">
        <title>Genomic investigation of the strawberry pathogen Phytophthora fragariae indicates pathogenicity is determined by transcriptional variation in three key races.</title>
        <authorList>
            <person name="Adams T.M."/>
            <person name="Armitage A.D."/>
            <person name="Sobczyk M.K."/>
            <person name="Bates H.J."/>
            <person name="Dunwell J.M."/>
            <person name="Nellist C.F."/>
            <person name="Harrison R.J."/>
        </authorList>
    </citation>
    <scope>NUCLEOTIDE SEQUENCE [LARGE SCALE GENOMIC DNA]</scope>
    <source>
        <strain evidence="2 3">SCRP249</strain>
    </source>
</reference>
<comment type="caution">
    <text evidence="2">The sequence shown here is derived from an EMBL/GenBank/DDBJ whole genome shotgun (WGS) entry which is preliminary data.</text>
</comment>
<dbReference type="Proteomes" id="UP000429607">
    <property type="component" value="Unassembled WGS sequence"/>
</dbReference>
<feature type="compositionally biased region" description="Basic and acidic residues" evidence="1">
    <location>
        <begin position="144"/>
        <end position="164"/>
    </location>
</feature>
<dbReference type="EMBL" id="QXFV01004581">
    <property type="protein sequence ID" value="KAE8968857.1"/>
    <property type="molecule type" value="Genomic_DNA"/>
</dbReference>
<gene>
    <name evidence="2" type="ORF">PR001_g27666</name>
</gene>
<feature type="region of interest" description="Disordered" evidence="1">
    <location>
        <begin position="144"/>
        <end position="196"/>
    </location>
</feature>
<evidence type="ECO:0000256" key="1">
    <source>
        <dbReference type="SAM" id="MobiDB-lite"/>
    </source>
</evidence>
<name>A0A6A3HHV1_9STRA</name>
<dbReference type="AlphaFoldDB" id="A0A6A3HHV1"/>
<protein>
    <submittedName>
        <fullName evidence="2">Uncharacterized protein</fullName>
    </submittedName>
</protein>
<evidence type="ECO:0000313" key="3">
    <source>
        <dbReference type="Proteomes" id="UP000429607"/>
    </source>
</evidence>
<sequence length="219" mass="24675">MKAKSNAKMMTRKHERLLEQRRRQHVRLLEQQASEDVDQQLRVRRHGETTVTSWWRSADDDDETKRDTTYWSSSYGSHAVPRAIMMSTLMPTTTPRDGCRSRSTTAGLTPAESWNTLAVEKACDECEVRVGLRVGYATTRELRGPEERHERLGGTRDEDRVLEGRHKHVGTDPNGRSSSGLGQGERTETSGRRRSSLEILRAGEHAHGETALNGAQVAL</sequence>
<organism evidence="2 3">
    <name type="scientific">Phytophthora rubi</name>
    <dbReference type="NCBI Taxonomy" id="129364"/>
    <lineage>
        <taxon>Eukaryota</taxon>
        <taxon>Sar</taxon>
        <taxon>Stramenopiles</taxon>
        <taxon>Oomycota</taxon>
        <taxon>Peronosporomycetes</taxon>
        <taxon>Peronosporales</taxon>
        <taxon>Peronosporaceae</taxon>
        <taxon>Phytophthora</taxon>
    </lineage>
</organism>
<evidence type="ECO:0000313" key="2">
    <source>
        <dbReference type="EMBL" id="KAE8968857.1"/>
    </source>
</evidence>